<dbReference type="AlphaFoldDB" id="A0ABD1TY88"/>
<accession>A0ABD1TY88</accession>
<gene>
    <name evidence="1" type="ORF">Adt_13617</name>
</gene>
<proteinExistence type="predicted"/>
<dbReference type="Proteomes" id="UP001604336">
    <property type="component" value="Unassembled WGS sequence"/>
</dbReference>
<dbReference type="EMBL" id="JBFOLK010000004">
    <property type="protein sequence ID" value="KAL2517370.1"/>
    <property type="molecule type" value="Genomic_DNA"/>
</dbReference>
<evidence type="ECO:0000313" key="2">
    <source>
        <dbReference type="Proteomes" id="UP001604336"/>
    </source>
</evidence>
<keyword evidence="2" id="KW-1185">Reference proteome</keyword>
<protein>
    <submittedName>
        <fullName evidence="1">Uncharacterized protein</fullName>
    </submittedName>
</protein>
<organism evidence="1 2">
    <name type="scientific">Abeliophyllum distichum</name>
    <dbReference type="NCBI Taxonomy" id="126358"/>
    <lineage>
        <taxon>Eukaryota</taxon>
        <taxon>Viridiplantae</taxon>
        <taxon>Streptophyta</taxon>
        <taxon>Embryophyta</taxon>
        <taxon>Tracheophyta</taxon>
        <taxon>Spermatophyta</taxon>
        <taxon>Magnoliopsida</taxon>
        <taxon>eudicotyledons</taxon>
        <taxon>Gunneridae</taxon>
        <taxon>Pentapetalae</taxon>
        <taxon>asterids</taxon>
        <taxon>lamiids</taxon>
        <taxon>Lamiales</taxon>
        <taxon>Oleaceae</taxon>
        <taxon>Forsythieae</taxon>
        <taxon>Abeliophyllum</taxon>
    </lineage>
</organism>
<comment type="caution">
    <text evidence="1">The sequence shown here is derived from an EMBL/GenBank/DDBJ whole genome shotgun (WGS) entry which is preliminary data.</text>
</comment>
<reference evidence="2" key="1">
    <citation type="submission" date="2024-07" db="EMBL/GenBank/DDBJ databases">
        <title>Two chromosome-level genome assemblies of Korean endemic species Abeliophyllum distichum and Forsythia ovata (Oleaceae).</title>
        <authorList>
            <person name="Jang H."/>
        </authorList>
    </citation>
    <scope>NUCLEOTIDE SEQUENCE [LARGE SCALE GENOMIC DNA]</scope>
</reference>
<evidence type="ECO:0000313" key="1">
    <source>
        <dbReference type="EMBL" id="KAL2517370.1"/>
    </source>
</evidence>
<sequence>MLGSKKLGECSSSIRRKLRQAISTQIPESLWQFQGWQWASIYRSWIPVENRAIERLPNLRLSLTSSEGTLGNGPAKTALQLVVKEKEKRLVPFFRRALEVRKANYAVRAHPWDSIELRVSCLVTDKAKAESFKTK</sequence>
<name>A0ABD1TY88_9LAMI</name>